<proteinExistence type="predicted"/>
<accession>A0A212IXT5</accession>
<dbReference type="EMBL" id="FLUM01000001">
    <property type="protein sequence ID" value="SBV91944.1"/>
    <property type="molecule type" value="Genomic_DNA"/>
</dbReference>
<evidence type="ECO:0000313" key="1">
    <source>
        <dbReference type="EMBL" id="SBV91944.1"/>
    </source>
</evidence>
<dbReference type="RefSeq" id="WP_296938373.1">
    <property type="nucleotide sequence ID" value="NZ_LT599032.1"/>
</dbReference>
<organism evidence="1">
    <name type="scientific">uncultured Dysgonomonas sp</name>
    <dbReference type="NCBI Taxonomy" id="206096"/>
    <lineage>
        <taxon>Bacteria</taxon>
        <taxon>Pseudomonadati</taxon>
        <taxon>Bacteroidota</taxon>
        <taxon>Bacteroidia</taxon>
        <taxon>Bacteroidales</taxon>
        <taxon>Dysgonomonadaceae</taxon>
        <taxon>Dysgonomonas</taxon>
        <taxon>environmental samples</taxon>
    </lineage>
</organism>
<sequence length="213" mass="22919">MAQLWNGYISASDQVGGGIPVWVEIPKDVVSGGMLLNNLRKDEVLASGSPVEYNHRTFEAKILKCFKVTDVTASGTNSIITLLRTARTPQLYAGMNLMVAPSDINGTGLGVTITSVDESTDSEYKITVVTADIDTVSDTDYLVEAAGAGAAVGMYAIPNNFTKDDTVGGDQNTVGIPRGEKYLYENTIPALPDAIKDYIVEKARVEFAWFPEE</sequence>
<name>A0A212IXT5_9BACT</name>
<reference evidence="1" key="1">
    <citation type="submission" date="2016-04" db="EMBL/GenBank/DDBJ databases">
        <authorList>
            <person name="Evans L.H."/>
            <person name="Alamgir A."/>
            <person name="Owens N."/>
            <person name="Weber N.D."/>
            <person name="Virtaneva K."/>
            <person name="Barbian K."/>
            <person name="Babar A."/>
            <person name="Rosenke K."/>
        </authorList>
    </citation>
    <scope>NUCLEOTIDE SEQUENCE</scope>
    <source>
        <strain evidence="1">86-1</strain>
    </source>
</reference>
<dbReference type="AlphaFoldDB" id="A0A212IXT5"/>
<gene>
    <name evidence="1" type="ORF">KL86DYS1_10475</name>
</gene>
<protein>
    <submittedName>
        <fullName evidence="1">Uncharacterized protein</fullName>
    </submittedName>
</protein>